<dbReference type="InterPro" id="IPR026898">
    <property type="entry name" value="PrsW"/>
</dbReference>
<dbReference type="STRING" id="1371.GCA_900166605_00568"/>
<evidence type="ECO:0000256" key="2">
    <source>
        <dbReference type="SAM" id="Phobius"/>
    </source>
</evidence>
<sequence>MDYWYYRQEEKEHGPLSSAQMRALIDERQIGAKTLVWSEATGGRWLPLSRTILVEALIEDEDHPGDQARSAFIRASTRINQYVGEEGAADFHLKNLFSSVFKRHTRDEAELVFISGTSLTTPNEQEIPLSWPKPWLFSRVFLVLVITYLILYACTLFFGNVLTIPGMVAIGSFAAPFALVVFFYELNAPRNISMLRVLQMFFVGGVASIFVTLILYSFIPIGEIGFFSAIVIGVVEEIGKLIIIAYLIKKTQVIYILNGLLIGAAVGAGFAAFESAGYALNFGLQYGTGVMIDVIFERGWLSIGGHVVWGAIIGAALLLVKRDAPLRREHVTDRQFLKIFIIPVLLHAVWDMPLAFFPDSRLVQLVLIAVAWYLILTMIQAGLRQIAGLHTSGLKPELAGGGEPEAESQSRGQTMSRMGRKDKKE</sequence>
<feature type="transmembrane region" description="Helical" evidence="2">
    <location>
        <begin position="255"/>
        <end position="280"/>
    </location>
</feature>
<keyword evidence="2" id="KW-0472">Membrane</keyword>
<name>A0A510Y2S6_MARHA</name>
<organism evidence="4 5">
    <name type="scientific">Marinococcus halophilus</name>
    <dbReference type="NCBI Taxonomy" id="1371"/>
    <lineage>
        <taxon>Bacteria</taxon>
        <taxon>Bacillati</taxon>
        <taxon>Bacillota</taxon>
        <taxon>Bacilli</taxon>
        <taxon>Bacillales</taxon>
        <taxon>Bacillaceae</taxon>
        <taxon>Marinococcus</taxon>
    </lineage>
</organism>
<feature type="transmembrane region" description="Helical" evidence="2">
    <location>
        <begin position="300"/>
        <end position="320"/>
    </location>
</feature>
<evidence type="ECO:0000313" key="5">
    <source>
        <dbReference type="Proteomes" id="UP000321051"/>
    </source>
</evidence>
<feature type="transmembrane region" description="Helical" evidence="2">
    <location>
        <begin position="336"/>
        <end position="356"/>
    </location>
</feature>
<comment type="caution">
    <text evidence="4">The sequence shown here is derived from an EMBL/GenBank/DDBJ whole genome shotgun (WGS) entry which is preliminary data.</text>
</comment>
<dbReference type="Pfam" id="PF13367">
    <property type="entry name" value="PrsW-protease"/>
    <property type="match status" value="1"/>
</dbReference>
<dbReference type="PANTHER" id="PTHR36844:SF1">
    <property type="entry name" value="PROTEASE PRSW"/>
    <property type="match status" value="1"/>
</dbReference>
<protein>
    <submittedName>
        <fullName evidence="4">Membrane protein</fullName>
    </submittedName>
</protein>
<dbReference type="InterPro" id="IPR025640">
    <property type="entry name" value="GYF_2"/>
</dbReference>
<dbReference type="OrthoDB" id="153483at2"/>
<feature type="domain" description="GYF" evidence="3">
    <location>
        <begin position="4"/>
        <end position="49"/>
    </location>
</feature>
<evidence type="ECO:0000313" key="4">
    <source>
        <dbReference type="EMBL" id="GEK57615.1"/>
    </source>
</evidence>
<dbReference type="PANTHER" id="PTHR36844">
    <property type="entry name" value="PROTEASE PRSW"/>
    <property type="match status" value="1"/>
</dbReference>
<evidence type="ECO:0000259" key="3">
    <source>
        <dbReference type="Pfam" id="PF14237"/>
    </source>
</evidence>
<dbReference type="EMBL" id="BJUN01000002">
    <property type="protein sequence ID" value="GEK57615.1"/>
    <property type="molecule type" value="Genomic_DNA"/>
</dbReference>
<feature type="transmembrane region" description="Helical" evidence="2">
    <location>
        <begin position="136"/>
        <end position="158"/>
    </location>
</feature>
<feature type="transmembrane region" description="Helical" evidence="2">
    <location>
        <begin position="225"/>
        <end position="248"/>
    </location>
</feature>
<dbReference type="RefSeq" id="WP_094907556.1">
    <property type="nucleotide sequence ID" value="NZ_BJUN01000002.1"/>
</dbReference>
<dbReference type="AlphaFoldDB" id="A0A510Y2S6"/>
<evidence type="ECO:0000256" key="1">
    <source>
        <dbReference type="SAM" id="MobiDB-lite"/>
    </source>
</evidence>
<keyword evidence="2" id="KW-0812">Transmembrane</keyword>
<dbReference type="Proteomes" id="UP000321051">
    <property type="component" value="Unassembled WGS sequence"/>
</dbReference>
<feature type="transmembrane region" description="Helical" evidence="2">
    <location>
        <begin position="164"/>
        <end position="186"/>
    </location>
</feature>
<keyword evidence="2" id="KW-1133">Transmembrane helix</keyword>
<feature type="transmembrane region" description="Helical" evidence="2">
    <location>
        <begin position="198"/>
        <end position="219"/>
    </location>
</feature>
<dbReference type="Pfam" id="PF14237">
    <property type="entry name" value="GYF_2"/>
    <property type="match status" value="1"/>
</dbReference>
<gene>
    <name evidence="4" type="ORF">MHA01_05200</name>
</gene>
<feature type="region of interest" description="Disordered" evidence="1">
    <location>
        <begin position="397"/>
        <end position="425"/>
    </location>
</feature>
<feature type="transmembrane region" description="Helical" evidence="2">
    <location>
        <begin position="362"/>
        <end position="383"/>
    </location>
</feature>
<reference evidence="4 5" key="1">
    <citation type="submission" date="2019-07" db="EMBL/GenBank/DDBJ databases">
        <title>Whole genome shotgun sequence of Marinococcus halophilus NBRC 102359.</title>
        <authorList>
            <person name="Hosoyama A."/>
            <person name="Uohara A."/>
            <person name="Ohji S."/>
            <person name="Ichikawa N."/>
        </authorList>
    </citation>
    <scope>NUCLEOTIDE SEQUENCE [LARGE SCALE GENOMIC DNA]</scope>
    <source>
        <strain evidence="4 5">NBRC 102359</strain>
    </source>
</reference>
<accession>A0A510Y2S6</accession>
<dbReference type="GO" id="GO:0008233">
    <property type="term" value="F:peptidase activity"/>
    <property type="evidence" value="ECO:0007669"/>
    <property type="project" value="InterPro"/>
</dbReference>
<keyword evidence="5" id="KW-1185">Reference proteome</keyword>
<proteinExistence type="predicted"/>